<dbReference type="EMBL" id="DS178307">
    <property type="protein sequence ID" value="EFP87605.1"/>
    <property type="molecule type" value="Genomic_DNA"/>
</dbReference>
<proteinExistence type="inferred from homology"/>
<dbReference type="SUPFAM" id="SSF52833">
    <property type="entry name" value="Thioredoxin-like"/>
    <property type="match status" value="1"/>
</dbReference>
<keyword evidence="2 4" id="KW-0575">Peroxidase</keyword>
<dbReference type="InParanoid" id="E3KTI0"/>
<reference key="1">
    <citation type="submission" date="2007-01" db="EMBL/GenBank/DDBJ databases">
        <title>The Genome Sequence of Puccinia graminis f. sp. tritici Strain CRL 75-36-700-3.</title>
        <authorList>
            <consortium name="The Broad Institute Genome Sequencing Platform"/>
            <person name="Birren B."/>
            <person name="Lander E."/>
            <person name="Galagan J."/>
            <person name="Nusbaum C."/>
            <person name="Devon K."/>
            <person name="Cuomo C."/>
            <person name="Jaffe D."/>
            <person name="Butler J."/>
            <person name="Alvarez P."/>
            <person name="Gnerre S."/>
            <person name="Grabherr M."/>
            <person name="Mauceli E."/>
            <person name="Brockman W."/>
            <person name="Young S."/>
            <person name="LaButti K."/>
            <person name="Sykes S."/>
            <person name="DeCaprio D."/>
            <person name="Crawford M."/>
            <person name="Koehrsen M."/>
            <person name="Engels R."/>
            <person name="Montgomery P."/>
            <person name="Pearson M."/>
            <person name="Howarth C."/>
            <person name="Larson L."/>
            <person name="White J."/>
            <person name="Zeng Q."/>
            <person name="Kodira C."/>
            <person name="Yandava C."/>
            <person name="Alvarado L."/>
            <person name="O'Leary S."/>
            <person name="Szabo L."/>
            <person name="Dean R."/>
            <person name="Schein J."/>
        </authorList>
    </citation>
    <scope>NUCLEOTIDE SEQUENCE</scope>
    <source>
        <strain>CRL 75-36-700-3</strain>
    </source>
</reference>
<dbReference type="FunFam" id="3.40.30.10:FF:000698">
    <property type="entry name" value="Glutathione peroxidase"/>
    <property type="match status" value="1"/>
</dbReference>
<dbReference type="PANTHER" id="PTHR11592">
    <property type="entry name" value="GLUTATHIONE PEROXIDASE"/>
    <property type="match status" value="1"/>
</dbReference>
<dbReference type="InterPro" id="IPR036249">
    <property type="entry name" value="Thioredoxin-like_sf"/>
</dbReference>
<dbReference type="VEuPathDB" id="FungiDB:PGTG_13976"/>
<dbReference type="RefSeq" id="XP_003332024.1">
    <property type="nucleotide sequence ID" value="XM_003331976.1"/>
</dbReference>
<dbReference type="AlphaFoldDB" id="E3KTI0"/>
<dbReference type="KEGG" id="pgr:PGTG_13976"/>
<dbReference type="InterPro" id="IPR000889">
    <property type="entry name" value="Glutathione_peroxidase"/>
</dbReference>
<dbReference type="STRING" id="418459.E3KTI0"/>
<protein>
    <submittedName>
        <fullName evidence="4">Glutathione peroxidase</fullName>
    </submittedName>
</protein>
<evidence type="ECO:0000256" key="1">
    <source>
        <dbReference type="ARBA" id="ARBA00006926"/>
    </source>
</evidence>
<dbReference type="PANTHER" id="PTHR11592:SF78">
    <property type="entry name" value="GLUTATHIONE PEROXIDASE"/>
    <property type="match status" value="1"/>
</dbReference>
<dbReference type="Gene3D" id="3.40.30.10">
    <property type="entry name" value="Glutaredoxin"/>
    <property type="match status" value="1"/>
</dbReference>
<sequence>MYTIDRGAPDPARARGARGTWLHHRLCATRGRRQIRCQTDLADPPLIAWCVSMREVSGAAVGPTLQREHYMGARSRDRFRRWPYIKAAVGPTWDKPVYNFLKSEKSGIMGLSRIKWNFEKFVVDKKGAVRYRHASTSKPESLEKEIEGLLAE</sequence>
<keyword evidence="3" id="KW-0560">Oxidoreductase</keyword>
<dbReference type="GO" id="GO:0034599">
    <property type="term" value="P:cellular response to oxidative stress"/>
    <property type="evidence" value="ECO:0000318"/>
    <property type="project" value="GO_Central"/>
</dbReference>
<name>E3KTI0_PUCGT</name>
<gene>
    <name evidence="4" type="ORF">PGTG_13976</name>
</gene>
<evidence type="ECO:0000313" key="5">
    <source>
        <dbReference type="Proteomes" id="UP000008783"/>
    </source>
</evidence>
<evidence type="ECO:0000313" key="4">
    <source>
        <dbReference type="EMBL" id="EFP87605.1"/>
    </source>
</evidence>
<keyword evidence="5" id="KW-1185">Reference proteome</keyword>
<dbReference type="OrthoDB" id="10340158at2759"/>
<accession>E3KTI0</accession>
<evidence type="ECO:0000256" key="3">
    <source>
        <dbReference type="ARBA" id="ARBA00023002"/>
    </source>
</evidence>
<dbReference type="Proteomes" id="UP000008783">
    <property type="component" value="Unassembled WGS sequence"/>
</dbReference>
<evidence type="ECO:0000256" key="2">
    <source>
        <dbReference type="ARBA" id="ARBA00022559"/>
    </source>
</evidence>
<dbReference type="PROSITE" id="PS51355">
    <property type="entry name" value="GLUTATHIONE_PEROXID_3"/>
    <property type="match status" value="1"/>
</dbReference>
<dbReference type="GeneID" id="10538666"/>
<dbReference type="HOGENOM" id="CLU_1723279_0_0_1"/>
<dbReference type="GO" id="GO:0004601">
    <property type="term" value="F:peroxidase activity"/>
    <property type="evidence" value="ECO:0007669"/>
    <property type="project" value="UniProtKB-KW"/>
</dbReference>
<comment type="similarity">
    <text evidence="1">Belongs to the glutathione peroxidase family.</text>
</comment>
<reference evidence="5" key="2">
    <citation type="journal article" date="2011" name="Proc. Natl. Acad. Sci. U.S.A.">
        <title>Obligate biotrophy features unraveled by the genomic analysis of rust fungi.</title>
        <authorList>
            <person name="Duplessis S."/>
            <person name="Cuomo C.A."/>
            <person name="Lin Y.-C."/>
            <person name="Aerts A."/>
            <person name="Tisserant E."/>
            <person name="Veneault-Fourrey C."/>
            <person name="Joly D.L."/>
            <person name="Hacquard S."/>
            <person name="Amselem J."/>
            <person name="Cantarel B.L."/>
            <person name="Chiu R."/>
            <person name="Coutinho P.M."/>
            <person name="Feau N."/>
            <person name="Field M."/>
            <person name="Frey P."/>
            <person name="Gelhaye E."/>
            <person name="Goldberg J."/>
            <person name="Grabherr M.G."/>
            <person name="Kodira C.D."/>
            <person name="Kohler A."/>
            <person name="Kuees U."/>
            <person name="Lindquist E.A."/>
            <person name="Lucas S.M."/>
            <person name="Mago R."/>
            <person name="Mauceli E."/>
            <person name="Morin E."/>
            <person name="Murat C."/>
            <person name="Pangilinan J.L."/>
            <person name="Park R."/>
            <person name="Pearson M."/>
            <person name="Quesneville H."/>
            <person name="Rouhier N."/>
            <person name="Sakthikumar S."/>
            <person name="Salamov A.A."/>
            <person name="Schmutz J."/>
            <person name="Selles B."/>
            <person name="Shapiro H."/>
            <person name="Tanguay P."/>
            <person name="Tuskan G.A."/>
            <person name="Henrissat B."/>
            <person name="Van de Peer Y."/>
            <person name="Rouze P."/>
            <person name="Ellis J.G."/>
            <person name="Dodds P.N."/>
            <person name="Schein J.E."/>
            <person name="Zhong S."/>
            <person name="Hamelin R.C."/>
            <person name="Grigoriev I.V."/>
            <person name="Szabo L.J."/>
            <person name="Martin F."/>
        </authorList>
    </citation>
    <scope>NUCLEOTIDE SEQUENCE [LARGE SCALE GENOMIC DNA]</scope>
    <source>
        <strain evidence="5">CRL 75-36-700-3 / race SCCL</strain>
    </source>
</reference>
<organism evidence="4 5">
    <name type="scientific">Puccinia graminis f. sp. tritici (strain CRL 75-36-700-3 / race SCCL)</name>
    <name type="common">Black stem rust fungus</name>
    <dbReference type="NCBI Taxonomy" id="418459"/>
    <lineage>
        <taxon>Eukaryota</taxon>
        <taxon>Fungi</taxon>
        <taxon>Dikarya</taxon>
        <taxon>Basidiomycota</taxon>
        <taxon>Pucciniomycotina</taxon>
        <taxon>Pucciniomycetes</taxon>
        <taxon>Pucciniales</taxon>
        <taxon>Pucciniaceae</taxon>
        <taxon>Puccinia</taxon>
    </lineage>
</organism>